<accession>A0ABV0J410</accession>
<dbReference type="InterPro" id="IPR003148">
    <property type="entry name" value="RCK_N"/>
</dbReference>
<proteinExistence type="predicted"/>
<evidence type="ECO:0000313" key="4">
    <source>
        <dbReference type="Proteomes" id="UP001464891"/>
    </source>
</evidence>
<keyword evidence="1" id="KW-0472">Membrane</keyword>
<keyword evidence="1" id="KW-1133">Transmembrane helix</keyword>
<feature type="transmembrane region" description="Helical" evidence="1">
    <location>
        <begin position="296"/>
        <end position="316"/>
    </location>
</feature>
<dbReference type="Gene3D" id="1.10.287.70">
    <property type="match status" value="1"/>
</dbReference>
<dbReference type="PROSITE" id="PS51201">
    <property type="entry name" value="RCK_N"/>
    <property type="match status" value="1"/>
</dbReference>
<sequence length="567" mass="62107">MESRIIVCSLGRTGYQIFSLLRQQGIPVIGIHDQPLSFADPDVIVGDLKATPTLMAAGIEQAHTLVIASSDDALNLAILMQARVLNPHIRVINRLFNTSLGDRLDHTLTHHVSLSVAALAAPVFAFAALGSRAIGQLRLFNQTWPIHEEYIDEYHPWQGRKLSELWDERSRMLIYYLPADKRMDLVSAVIRGQVLQVGDRLIIGSQPNASVQAVRRSWRQRGTKLVNNLRQFQRYGQSMVVVTLVLLVTILIATLTYVCFNRHTSIIDALYFSVGMITGAGGEEQVIEQAPNSIKVFTALMMLLGAGVIGICYALLNDFVLGTRFRQFWDTVQVPAHHHYIVCGLGGVGIQIVQHLRSCGYDVVAIEQDANCRFLSIARALKVPVILGDASLPTTLKAANLAHASALLAVTSNDTANLEIALTAKGLTPKSTAIVRYQDPTFARMAHQVFGFEAVLSPTELVAPTFAAAALGGRILGNGMTGHSLWVALSTLITAGHPFCHRVVKDAAMDADFVPLYLETGQRRVHGWDLLNTYLKAGDVLYLTMPATHLDQLCSVPAPEMSEMMVH</sequence>
<dbReference type="Proteomes" id="UP001464891">
    <property type="component" value="Unassembled WGS sequence"/>
</dbReference>
<gene>
    <name evidence="3" type="ORF">NC998_05380</name>
</gene>
<organism evidence="3 4">
    <name type="scientific">Trichocoleus desertorum GB2-A4</name>
    <dbReference type="NCBI Taxonomy" id="2933944"/>
    <lineage>
        <taxon>Bacteria</taxon>
        <taxon>Bacillati</taxon>
        <taxon>Cyanobacteriota</taxon>
        <taxon>Cyanophyceae</taxon>
        <taxon>Leptolyngbyales</taxon>
        <taxon>Trichocoleusaceae</taxon>
        <taxon>Trichocoleus</taxon>
    </lineage>
</organism>
<comment type="caution">
    <text evidence="3">The sequence shown here is derived from an EMBL/GenBank/DDBJ whole genome shotgun (WGS) entry which is preliminary data.</text>
</comment>
<dbReference type="InterPro" id="IPR036291">
    <property type="entry name" value="NAD(P)-bd_dom_sf"/>
</dbReference>
<dbReference type="SUPFAM" id="SSF81324">
    <property type="entry name" value="Voltage-gated potassium channels"/>
    <property type="match status" value="1"/>
</dbReference>
<dbReference type="Gene3D" id="3.40.50.720">
    <property type="entry name" value="NAD(P)-binding Rossmann-like Domain"/>
    <property type="match status" value="2"/>
</dbReference>
<evidence type="ECO:0000259" key="2">
    <source>
        <dbReference type="PROSITE" id="PS51201"/>
    </source>
</evidence>
<dbReference type="RefSeq" id="WP_190433929.1">
    <property type="nucleotide sequence ID" value="NZ_JAMPKM010000002.1"/>
</dbReference>
<feature type="domain" description="RCK N-terminal" evidence="2">
    <location>
        <begin position="337"/>
        <end position="456"/>
    </location>
</feature>
<name>A0ABV0J410_9CYAN</name>
<evidence type="ECO:0000256" key="1">
    <source>
        <dbReference type="SAM" id="Phobius"/>
    </source>
</evidence>
<dbReference type="Pfam" id="PF02254">
    <property type="entry name" value="TrkA_N"/>
    <property type="match status" value="2"/>
</dbReference>
<evidence type="ECO:0000313" key="3">
    <source>
        <dbReference type="EMBL" id="MEP0816522.1"/>
    </source>
</evidence>
<feature type="transmembrane region" description="Helical" evidence="1">
    <location>
        <begin position="239"/>
        <end position="258"/>
    </location>
</feature>
<dbReference type="EMBL" id="JAMPKM010000002">
    <property type="protein sequence ID" value="MEP0816522.1"/>
    <property type="molecule type" value="Genomic_DNA"/>
</dbReference>
<dbReference type="SUPFAM" id="SSF51735">
    <property type="entry name" value="NAD(P)-binding Rossmann-fold domains"/>
    <property type="match status" value="2"/>
</dbReference>
<dbReference type="InterPro" id="IPR050721">
    <property type="entry name" value="Trk_Ktr_HKT_K-transport"/>
</dbReference>
<dbReference type="PANTHER" id="PTHR43833:SF11">
    <property type="entry name" value="VOLTAGE-GATED POTASSIUM CHANNEL KCH"/>
    <property type="match status" value="1"/>
</dbReference>
<reference evidence="3 4" key="1">
    <citation type="submission" date="2022-04" db="EMBL/GenBank/DDBJ databases">
        <title>Positive selection, recombination, and allopatry shape intraspecific diversity of widespread and dominant cyanobacteria.</title>
        <authorList>
            <person name="Wei J."/>
            <person name="Shu W."/>
            <person name="Hu C."/>
        </authorList>
    </citation>
    <scope>NUCLEOTIDE SEQUENCE [LARGE SCALE GENOMIC DNA]</scope>
    <source>
        <strain evidence="3 4">GB2-A4</strain>
    </source>
</reference>
<dbReference type="PANTHER" id="PTHR43833">
    <property type="entry name" value="POTASSIUM CHANNEL PROTEIN 2-RELATED-RELATED"/>
    <property type="match status" value="1"/>
</dbReference>
<keyword evidence="4" id="KW-1185">Reference proteome</keyword>
<protein>
    <submittedName>
        <fullName evidence="3">NAD-binding protein</fullName>
    </submittedName>
</protein>
<keyword evidence="1" id="KW-0812">Transmembrane</keyword>